<dbReference type="SUPFAM" id="SSF50346">
    <property type="entry name" value="PRC-barrel domain"/>
    <property type="match status" value="1"/>
</dbReference>
<name>A0A2D2CWD9_METT3</name>
<dbReference type="Pfam" id="PF05239">
    <property type="entry name" value="PRC"/>
    <property type="match status" value="1"/>
</dbReference>
<proteinExistence type="predicted"/>
<dbReference type="Proteomes" id="UP000230709">
    <property type="component" value="Chromosome"/>
</dbReference>
<keyword evidence="3" id="KW-1185">Reference proteome</keyword>
<organism evidence="2 3">
    <name type="scientific">Methylosinus trichosporium (strain ATCC 35070 / NCIMB 11131 / UNIQEM 75 / OB3b)</name>
    <dbReference type="NCBI Taxonomy" id="595536"/>
    <lineage>
        <taxon>Bacteria</taxon>
        <taxon>Pseudomonadati</taxon>
        <taxon>Pseudomonadota</taxon>
        <taxon>Alphaproteobacteria</taxon>
        <taxon>Hyphomicrobiales</taxon>
        <taxon>Methylocystaceae</taxon>
        <taxon>Methylosinus</taxon>
    </lineage>
</organism>
<reference evidence="3" key="1">
    <citation type="submission" date="2017-10" db="EMBL/GenBank/DDBJ databases">
        <title>Completed PacBio SMRT sequence of Methylosinus trichosporium OB3b reveals presence of a third large plasmid.</title>
        <authorList>
            <person name="Charles T.C."/>
            <person name="Lynch M.D.J."/>
            <person name="Heil J.R."/>
            <person name="Cheng J."/>
        </authorList>
    </citation>
    <scope>NUCLEOTIDE SEQUENCE [LARGE SCALE GENOMIC DNA]</scope>
    <source>
        <strain evidence="3">OB3b</strain>
    </source>
</reference>
<accession>A0A2D2CWD9</accession>
<dbReference type="PANTHER" id="PTHR36505:SF1">
    <property type="entry name" value="BLR1072 PROTEIN"/>
    <property type="match status" value="1"/>
</dbReference>
<evidence type="ECO:0000313" key="2">
    <source>
        <dbReference type="EMBL" id="ATQ66994.1"/>
    </source>
</evidence>
<evidence type="ECO:0000259" key="1">
    <source>
        <dbReference type="Pfam" id="PF05239"/>
    </source>
</evidence>
<gene>
    <name evidence="2" type="ORF">CQW49_03165</name>
</gene>
<dbReference type="AlphaFoldDB" id="A0A2D2CWD9"/>
<sequence>MASAEFGFNLISSQDLEGVTVFDPNGDEIGEIDHLMIDCVSGRVRYAVMAFGGFLGLGHSHYPLPWSSLTYDRERGAFVADVTEQQLHDAPEFSDDSWSDREWERRVHEHYHARPYWDEQPGGRTS</sequence>
<evidence type="ECO:0000313" key="3">
    <source>
        <dbReference type="Proteomes" id="UP000230709"/>
    </source>
</evidence>
<dbReference type="EMBL" id="CP023737">
    <property type="protein sequence ID" value="ATQ66994.1"/>
    <property type="molecule type" value="Genomic_DNA"/>
</dbReference>
<dbReference type="PANTHER" id="PTHR36505">
    <property type="entry name" value="BLR1072 PROTEIN"/>
    <property type="match status" value="1"/>
</dbReference>
<dbReference type="STRING" id="595536.GCA_000178815_04528"/>
<feature type="domain" description="PRC-barrel" evidence="1">
    <location>
        <begin position="11"/>
        <end position="86"/>
    </location>
</feature>
<dbReference type="InterPro" id="IPR011033">
    <property type="entry name" value="PRC_barrel-like_sf"/>
</dbReference>
<protein>
    <submittedName>
        <fullName evidence="2">Photosystem reaction center subunit H</fullName>
    </submittedName>
</protein>
<dbReference type="Gene3D" id="2.30.30.240">
    <property type="entry name" value="PRC-barrel domain"/>
    <property type="match status" value="1"/>
</dbReference>
<dbReference type="InterPro" id="IPR027275">
    <property type="entry name" value="PRC-brl_dom"/>
</dbReference>
<dbReference type="KEGG" id="mtw:CQW49_03165"/>
<dbReference type="RefSeq" id="WP_003610984.1">
    <property type="nucleotide sequence ID" value="NZ_ADVE02000001.1"/>
</dbReference>